<dbReference type="InterPro" id="IPR011990">
    <property type="entry name" value="TPR-like_helical_dom_sf"/>
</dbReference>
<dbReference type="Gene3D" id="1.25.40.10">
    <property type="entry name" value="Tetratricopeptide repeat domain"/>
    <property type="match status" value="2"/>
</dbReference>
<evidence type="ECO:0000313" key="3">
    <source>
        <dbReference type="EMBL" id="QVL32760.1"/>
    </source>
</evidence>
<sequence length="427" mass="47905">MRVRMLRLTQRLSLLGACSWPLVSGVGCTSFGAQTVGSSTVSKTSNSTNGVVQASFTEKAVTSLESMDENWAPGEKAYIEKDYAKAEKHFHSVAENTKNSPLLAEKARFYEAECLRMQNYYPKAADTLSRMLNDFPSGVYREKAVGIMFQIANFWLEDTSEEMEKKSKGANWWSISSNYIHTERTKPFLDQEGRALELLTKVHINDPTGPYSDKALYIIGVVNFFRGNFKEADIAFSQLVDTHDKSPYRAKAAELAIMAKNNSTGGPEYDGQKTADALRMVQQAKKNIPELAKERGEFLDRQIIAIRTQQADKDIQAAEFYQRTGHPGAAYFYYELVIRRYPGTDYATRASAKKAELEKEIEVARNHSDGFWGDMRRGWDRYVLGQKTGELSAIKPMTDADIRNPAAQSPVNDLPKSMPTAASPYGR</sequence>
<feature type="signal peptide" evidence="2">
    <location>
        <begin position="1"/>
        <end position="24"/>
    </location>
</feature>
<keyword evidence="2" id="KW-0732">Signal</keyword>
<dbReference type="AlphaFoldDB" id="A0A8E6B621"/>
<evidence type="ECO:0000256" key="1">
    <source>
        <dbReference type="SAM" id="MobiDB-lite"/>
    </source>
</evidence>
<evidence type="ECO:0000313" key="4">
    <source>
        <dbReference type="Proteomes" id="UP000676194"/>
    </source>
</evidence>
<feature type="chain" id="PRO_5034838996" description="Outer membrane protein assembly factor BamD" evidence="2">
    <location>
        <begin position="25"/>
        <end position="427"/>
    </location>
</feature>
<dbReference type="SUPFAM" id="SSF48452">
    <property type="entry name" value="TPR-like"/>
    <property type="match status" value="1"/>
</dbReference>
<feature type="region of interest" description="Disordered" evidence="1">
    <location>
        <begin position="403"/>
        <end position="427"/>
    </location>
</feature>
<evidence type="ECO:0008006" key="5">
    <source>
        <dbReference type="Google" id="ProtNLM"/>
    </source>
</evidence>
<dbReference type="RefSeq" id="WP_213497650.1">
    <property type="nucleotide sequence ID" value="NZ_CP074694.1"/>
</dbReference>
<proteinExistence type="predicted"/>
<keyword evidence="4" id="KW-1185">Reference proteome</keyword>
<gene>
    <name evidence="3" type="ORF">KIH39_02235</name>
</gene>
<accession>A0A8E6B621</accession>
<dbReference type="EMBL" id="CP074694">
    <property type="protein sequence ID" value="QVL32760.1"/>
    <property type="molecule type" value="Genomic_DNA"/>
</dbReference>
<dbReference type="Proteomes" id="UP000676194">
    <property type="component" value="Chromosome"/>
</dbReference>
<evidence type="ECO:0000256" key="2">
    <source>
        <dbReference type="SAM" id="SignalP"/>
    </source>
</evidence>
<organism evidence="3 4">
    <name type="scientific">Telmatocola sphagniphila</name>
    <dbReference type="NCBI Taxonomy" id="1123043"/>
    <lineage>
        <taxon>Bacteria</taxon>
        <taxon>Pseudomonadati</taxon>
        <taxon>Planctomycetota</taxon>
        <taxon>Planctomycetia</taxon>
        <taxon>Gemmatales</taxon>
        <taxon>Gemmataceae</taxon>
    </lineage>
</organism>
<dbReference type="PROSITE" id="PS51257">
    <property type="entry name" value="PROKAR_LIPOPROTEIN"/>
    <property type="match status" value="1"/>
</dbReference>
<protein>
    <recommendedName>
        <fullName evidence="5">Outer membrane protein assembly factor BamD</fullName>
    </recommendedName>
</protein>
<name>A0A8E6B621_9BACT</name>
<reference evidence="3" key="1">
    <citation type="submission" date="2021-05" db="EMBL/GenBank/DDBJ databases">
        <title>Complete genome sequence of the cellulolytic planctomycete Telmatocola sphagniphila SP2T and characterization of the first cellulase from planctomycetes.</title>
        <authorList>
            <person name="Rakitin A.L."/>
            <person name="Beletsky A.V."/>
            <person name="Naumoff D.G."/>
            <person name="Kulichevskaya I.S."/>
            <person name="Mardanov A.V."/>
            <person name="Ravin N.V."/>
            <person name="Dedysh S.N."/>
        </authorList>
    </citation>
    <scope>NUCLEOTIDE SEQUENCE</scope>
    <source>
        <strain evidence="3">SP2T</strain>
    </source>
</reference>
<dbReference type="KEGG" id="tsph:KIH39_02235"/>